<dbReference type="Pfam" id="PF01541">
    <property type="entry name" value="GIY-YIG"/>
    <property type="match status" value="1"/>
</dbReference>
<dbReference type="InterPro" id="IPR035901">
    <property type="entry name" value="GIY-YIG_endonuc_sf"/>
</dbReference>
<dbReference type="Proteomes" id="UP000654004">
    <property type="component" value="Unassembled WGS sequence"/>
</dbReference>
<protein>
    <recommendedName>
        <fullName evidence="2">GIY-YIG domain-containing protein</fullName>
    </recommendedName>
</protein>
<dbReference type="Gene3D" id="3.40.1440.10">
    <property type="entry name" value="GIY-YIG endonuclease"/>
    <property type="match status" value="1"/>
</dbReference>
<evidence type="ECO:0000256" key="1">
    <source>
        <dbReference type="ARBA" id="ARBA00007435"/>
    </source>
</evidence>
<keyword evidence="4" id="KW-1185">Reference proteome</keyword>
<accession>A0ABQ2QV35</accession>
<organism evidence="3 4">
    <name type="scientific">Shewanella ulleungensis</name>
    <dbReference type="NCBI Taxonomy" id="2282699"/>
    <lineage>
        <taxon>Bacteria</taxon>
        <taxon>Pseudomonadati</taxon>
        <taxon>Pseudomonadota</taxon>
        <taxon>Gammaproteobacteria</taxon>
        <taxon>Alteromonadales</taxon>
        <taxon>Shewanellaceae</taxon>
        <taxon>Shewanella</taxon>
    </lineage>
</organism>
<evidence type="ECO:0000313" key="3">
    <source>
        <dbReference type="EMBL" id="GGP99047.1"/>
    </source>
</evidence>
<sequence length="100" mass="11508">MSQIKTVSIWYLYIIRCANSHLYTGVTTDVKRRFAEHQSSGPKAAKFLKGKGPLTLVYQETLTDRSTALKREIAIKKMSRQQKLQLVTQFSILNKNFDDN</sequence>
<reference evidence="4" key="1">
    <citation type="journal article" date="2019" name="Int. J. Syst. Evol. Microbiol.">
        <title>The Global Catalogue of Microorganisms (GCM) 10K type strain sequencing project: providing services to taxonomists for standard genome sequencing and annotation.</title>
        <authorList>
            <consortium name="The Broad Institute Genomics Platform"/>
            <consortium name="The Broad Institute Genome Sequencing Center for Infectious Disease"/>
            <person name="Wu L."/>
            <person name="Ma J."/>
        </authorList>
    </citation>
    <scope>NUCLEOTIDE SEQUENCE [LARGE SCALE GENOMIC DNA]</scope>
    <source>
        <strain evidence="4">JCM 32305</strain>
    </source>
</reference>
<name>A0ABQ2QV35_9GAMM</name>
<feature type="domain" description="GIY-YIG" evidence="2">
    <location>
        <begin position="8"/>
        <end position="85"/>
    </location>
</feature>
<dbReference type="SUPFAM" id="SSF82771">
    <property type="entry name" value="GIY-YIG endonuclease"/>
    <property type="match status" value="1"/>
</dbReference>
<gene>
    <name evidence="3" type="ORF">GCM10009410_36160</name>
</gene>
<dbReference type="InterPro" id="IPR000305">
    <property type="entry name" value="GIY-YIG_endonuc"/>
</dbReference>
<dbReference type="PANTHER" id="PTHR34477">
    <property type="entry name" value="UPF0213 PROTEIN YHBQ"/>
    <property type="match status" value="1"/>
</dbReference>
<evidence type="ECO:0000259" key="2">
    <source>
        <dbReference type="PROSITE" id="PS50164"/>
    </source>
</evidence>
<comment type="similarity">
    <text evidence="1">Belongs to the UPF0213 family.</text>
</comment>
<comment type="caution">
    <text evidence="3">The sequence shown here is derived from an EMBL/GenBank/DDBJ whole genome shotgun (WGS) entry which is preliminary data.</text>
</comment>
<evidence type="ECO:0000313" key="4">
    <source>
        <dbReference type="Proteomes" id="UP000654004"/>
    </source>
</evidence>
<proteinExistence type="inferred from homology"/>
<dbReference type="CDD" id="cd10456">
    <property type="entry name" value="GIY-YIG_UPF0213"/>
    <property type="match status" value="1"/>
</dbReference>
<dbReference type="InterPro" id="IPR050190">
    <property type="entry name" value="UPF0213_domain"/>
</dbReference>
<dbReference type="PROSITE" id="PS50164">
    <property type="entry name" value="GIY_YIG"/>
    <property type="match status" value="1"/>
</dbReference>
<dbReference type="PANTHER" id="PTHR34477:SF1">
    <property type="entry name" value="UPF0213 PROTEIN YHBQ"/>
    <property type="match status" value="1"/>
</dbReference>
<dbReference type="EMBL" id="BMQW01000013">
    <property type="protein sequence ID" value="GGP99047.1"/>
    <property type="molecule type" value="Genomic_DNA"/>
</dbReference>